<dbReference type="Pfam" id="PF03129">
    <property type="entry name" value="HGTP_anticodon"/>
    <property type="match status" value="1"/>
</dbReference>
<dbReference type="InterPro" id="IPR033656">
    <property type="entry name" value="HisRS_anticodon"/>
</dbReference>
<dbReference type="Gene3D" id="3.30.930.10">
    <property type="entry name" value="Bira Bifunctional Protein, Domain 2"/>
    <property type="match status" value="1"/>
</dbReference>
<evidence type="ECO:0000256" key="1">
    <source>
        <dbReference type="ARBA" id="ARBA00008226"/>
    </source>
</evidence>
<dbReference type="NCBIfam" id="TIGR00442">
    <property type="entry name" value="hisS"/>
    <property type="match status" value="1"/>
</dbReference>
<dbReference type="GO" id="GO:0004821">
    <property type="term" value="F:histidine-tRNA ligase activity"/>
    <property type="evidence" value="ECO:0007669"/>
    <property type="project" value="UniProtKB-EC"/>
</dbReference>
<feature type="domain" description="Aminoacyl-transfer RNA synthetases class-II family profile" evidence="10">
    <location>
        <begin position="34"/>
        <end position="334"/>
    </location>
</feature>
<dbReference type="GO" id="GO:0005524">
    <property type="term" value="F:ATP binding"/>
    <property type="evidence" value="ECO:0007669"/>
    <property type="project" value="UniProtKB-KW"/>
</dbReference>
<evidence type="ECO:0000256" key="8">
    <source>
        <dbReference type="ARBA" id="ARBA00030619"/>
    </source>
</evidence>
<dbReference type="EMBL" id="CAFBQN010000003">
    <property type="protein sequence ID" value="CAB5051728.1"/>
    <property type="molecule type" value="Genomic_DNA"/>
</dbReference>
<protein>
    <recommendedName>
        <fullName evidence="2">histidine--tRNA ligase</fullName>
        <ecNumber evidence="2">6.1.1.21</ecNumber>
    </recommendedName>
    <alternativeName>
        <fullName evidence="8">Histidyl-tRNA synthetase</fullName>
    </alternativeName>
</protein>
<evidence type="ECO:0000256" key="7">
    <source>
        <dbReference type="ARBA" id="ARBA00023146"/>
    </source>
</evidence>
<evidence type="ECO:0000256" key="4">
    <source>
        <dbReference type="ARBA" id="ARBA00022741"/>
    </source>
</evidence>
<accession>A0A6J7THB3</accession>
<comment type="catalytic activity">
    <reaction evidence="9">
        <text>tRNA(His) + L-histidine + ATP = L-histidyl-tRNA(His) + AMP + diphosphate + H(+)</text>
        <dbReference type="Rhea" id="RHEA:17313"/>
        <dbReference type="Rhea" id="RHEA-COMP:9665"/>
        <dbReference type="Rhea" id="RHEA-COMP:9689"/>
        <dbReference type="ChEBI" id="CHEBI:15378"/>
        <dbReference type="ChEBI" id="CHEBI:30616"/>
        <dbReference type="ChEBI" id="CHEBI:33019"/>
        <dbReference type="ChEBI" id="CHEBI:57595"/>
        <dbReference type="ChEBI" id="CHEBI:78442"/>
        <dbReference type="ChEBI" id="CHEBI:78527"/>
        <dbReference type="ChEBI" id="CHEBI:456215"/>
        <dbReference type="EC" id="6.1.1.21"/>
    </reaction>
</comment>
<dbReference type="InterPro" id="IPR004516">
    <property type="entry name" value="HisRS/HisZ"/>
</dbReference>
<keyword evidence="3" id="KW-0436">Ligase</keyword>
<dbReference type="EC" id="6.1.1.21" evidence="2"/>
<keyword evidence="5" id="KW-0067">ATP-binding</keyword>
<proteinExistence type="inferred from homology"/>
<gene>
    <name evidence="11" type="ORF">UFOPK4319_00099</name>
</gene>
<dbReference type="PANTHER" id="PTHR43707">
    <property type="entry name" value="HISTIDYL-TRNA SYNTHETASE"/>
    <property type="match status" value="1"/>
</dbReference>
<organism evidence="11">
    <name type="scientific">freshwater metagenome</name>
    <dbReference type="NCBI Taxonomy" id="449393"/>
    <lineage>
        <taxon>unclassified sequences</taxon>
        <taxon>metagenomes</taxon>
        <taxon>ecological metagenomes</taxon>
    </lineage>
</organism>
<dbReference type="HAMAP" id="MF_00127">
    <property type="entry name" value="His_tRNA_synth"/>
    <property type="match status" value="1"/>
</dbReference>
<dbReference type="PIRSF" id="PIRSF001549">
    <property type="entry name" value="His-tRNA_synth"/>
    <property type="match status" value="1"/>
</dbReference>
<evidence type="ECO:0000259" key="10">
    <source>
        <dbReference type="PROSITE" id="PS50862"/>
    </source>
</evidence>
<name>A0A6J7THB3_9ZZZZ</name>
<dbReference type="PANTHER" id="PTHR43707:SF1">
    <property type="entry name" value="HISTIDINE--TRNA LIGASE, MITOCHONDRIAL-RELATED"/>
    <property type="match status" value="1"/>
</dbReference>
<sequence length="416" mass="45255">MAGKKIQAPKGVSEYIPPRSNTFEFVREALITPARRAGYQLMELPVFEDTELFTRGVGESTDVVSKEMYTFTDRGDRSITLRPEGTAGVMRSVIEHGLDRGQLPVKVFYSGAYFRAERPQAGRYRQFYQVGIEAIGVNDPAIDAEVIAIADAGFRAVGLTKFRLDLTSLGDAQTRAAHRIDLMKFIQTLDLDEATAARALINPLRLFDDKREEMKKAMLDAPLLMDYLTPDARDDFDNVKKYLDAMGIPYVLNPRMVRGLDYYTGTTFEFVHELLGAQSGIGGGGRYDGLMQELGGQALSGIGFGLGIDRAVLAAEAEGVISSDLAISDLFIIPLGDLAMNTALTTAQLLRTAGKNVQISFGDRALKGAMKAADKSGARYVVVLGDSEIASGNVDLKHMNTGTTSSVRIDSLLEAI</sequence>
<dbReference type="CDD" id="cd00773">
    <property type="entry name" value="HisRS-like_core"/>
    <property type="match status" value="1"/>
</dbReference>
<dbReference type="AlphaFoldDB" id="A0A6J7THB3"/>
<evidence type="ECO:0000256" key="3">
    <source>
        <dbReference type="ARBA" id="ARBA00022598"/>
    </source>
</evidence>
<keyword evidence="4" id="KW-0547">Nucleotide-binding</keyword>
<keyword evidence="7" id="KW-0030">Aminoacyl-tRNA synthetase</keyword>
<dbReference type="SUPFAM" id="SSF55681">
    <property type="entry name" value="Class II aaRS and biotin synthetases"/>
    <property type="match status" value="1"/>
</dbReference>
<dbReference type="InterPro" id="IPR015807">
    <property type="entry name" value="His-tRNA-ligase"/>
</dbReference>
<dbReference type="PROSITE" id="PS50862">
    <property type="entry name" value="AA_TRNA_LIGASE_II"/>
    <property type="match status" value="1"/>
</dbReference>
<comment type="similarity">
    <text evidence="1">Belongs to the class-II aminoacyl-tRNA synthetase family.</text>
</comment>
<evidence type="ECO:0000313" key="11">
    <source>
        <dbReference type="EMBL" id="CAB5051728.1"/>
    </source>
</evidence>
<dbReference type="InterPro" id="IPR006195">
    <property type="entry name" value="aa-tRNA-synth_II"/>
</dbReference>
<dbReference type="Gene3D" id="3.40.50.800">
    <property type="entry name" value="Anticodon-binding domain"/>
    <property type="match status" value="1"/>
</dbReference>
<evidence type="ECO:0000256" key="2">
    <source>
        <dbReference type="ARBA" id="ARBA00012815"/>
    </source>
</evidence>
<reference evidence="11" key="1">
    <citation type="submission" date="2020-05" db="EMBL/GenBank/DDBJ databases">
        <authorList>
            <person name="Chiriac C."/>
            <person name="Salcher M."/>
            <person name="Ghai R."/>
            <person name="Kavagutti S V."/>
        </authorList>
    </citation>
    <scope>NUCLEOTIDE SEQUENCE</scope>
</reference>
<dbReference type="CDD" id="cd00859">
    <property type="entry name" value="HisRS_anticodon"/>
    <property type="match status" value="1"/>
</dbReference>
<dbReference type="InterPro" id="IPR045864">
    <property type="entry name" value="aa-tRNA-synth_II/BPL/LPL"/>
</dbReference>
<evidence type="ECO:0000256" key="6">
    <source>
        <dbReference type="ARBA" id="ARBA00022917"/>
    </source>
</evidence>
<evidence type="ECO:0000256" key="9">
    <source>
        <dbReference type="ARBA" id="ARBA00047639"/>
    </source>
</evidence>
<dbReference type="InterPro" id="IPR004154">
    <property type="entry name" value="Anticodon-bd"/>
</dbReference>
<dbReference type="Pfam" id="PF13393">
    <property type="entry name" value="tRNA-synt_His"/>
    <property type="match status" value="1"/>
</dbReference>
<dbReference type="InterPro" id="IPR036621">
    <property type="entry name" value="Anticodon-bd_dom_sf"/>
</dbReference>
<evidence type="ECO:0000256" key="5">
    <source>
        <dbReference type="ARBA" id="ARBA00022840"/>
    </source>
</evidence>
<dbReference type="GO" id="GO:0006427">
    <property type="term" value="P:histidyl-tRNA aminoacylation"/>
    <property type="evidence" value="ECO:0007669"/>
    <property type="project" value="InterPro"/>
</dbReference>
<dbReference type="InterPro" id="IPR041715">
    <property type="entry name" value="HisRS-like_core"/>
</dbReference>
<dbReference type="GO" id="GO:0005737">
    <property type="term" value="C:cytoplasm"/>
    <property type="evidence" value="ECO:0007669"/>
    <property type="project" value="InterPro"/>
</dbReference>
<keyword evidence="6" id="KW-0648">Protein biosynthesis</keyword>
<dbReference type="SUPFAM" id="SSF52954">
    <property type="entry name" value="Class II aaRS ABD-related"/>
    <property type="match status" value="1"/>
</dbReference>